<dbReference type="GO" id="GO:0009653">
    <property type="term" value="P:anatomical structure morphogenesis"/>
    <property type="evidence" value="ECO:0007669"/>
    <property type="project" value="UniProtKB-ARBA"/>
</dbReference>
<dbReference type="FunFam" id="2.60.40.10:FF:000032">
    <property type="entry name" value="palladin isoform X1"/>
    <property type="match status" value="1"/>
</dbReference>
<feature type="domain" description="Fibronectin type-III" evidence="13">
    <location>
        <begin position="328"/>
        <end position="427"/>
    </location>
</feature>
<feature type="compositionally biased region" description="Polar residues" evidence="10">
    <location>
        <begin position="772"/>
        <end position="790"/>
    </location>
</feature>
<dbReference type="PANTHER" id="PTHR13817:SF166">
    <property type="entry name" value="NEURONAL IGCAM-RELATED"/>
    <property type="match status" value="1"/>
</dbReference>
<dbReference type="GO" id="GO:0030154">
    <property type="term" value="P:cell differentiation"/>
    <property type="evidence" value="ECO:0007669"/>
    <property type="project" value="UniProtKB-ARBA"/>
</dbReference>
<dbReference type="Proteomes" id="UP000708208">
    <property type="component" value="Unassembled WGS sequence"/>
</dbReference>
<feature type="region of interest" description="Disordered" evidence="10">
    <location>
        <begin position="772"/>
        <end position="798"/>
    </location>
</feature>
<evidence type="ECO:0000313" key="14">
    <source>
        <dbReference type="EMBL" id="CAG7820269.1"/>
    </source>
</evidence>
<evidence type="ECO:0000256" key="6">
    <source>
        <dbReference type="ARBA" id="ARBA00022989"/>
    </source>
</evidence>
<dbReference type="Pfam" id="PF00041">
    <property type="entry name" value="fn3"/>
    <property type="match status" value="5"/>
</dbReference>
<feature type="transmembrane region" description="Helical" evidence="11">
    <location>
        <begin position="731"/>
        <end position="753"/>
    </location>
</feature>
<dbReference type="PROSITE" id="PS50835">
    <property type="entry name" value="IG_LIKE"/>
    <property type="match status" value="1"/>
</dbReference>
<feature type="domain" description="Fibronectin type-III" evidence="13">
    <location>
        <begin position="514"/>
        <end position="608"/>
    </location>
</feature>
<dbReference type="FunFam" id="2.60.40.10:FF:000093">
    <property type="entry name" value="Down syndrome cell adhesion molecule, isoform B"/>
    <property type="match status" value="1"/>
</dbReference>
<evidence type="ECO:0000256" key="2">
    <source>
        <dbReference type="ARBA" id="ARBA00022692"/>
    </source>
</evidence>
<dbReference type="InterPro" id="IPR050964">
    <property type="entry name" value="Striated_Muscle_Regulatory"/>
</dbReference>
<dbReference type="SMART" id="SM00409">
    <property type="entry name" value="IG"/>
    <property type="match status" value="1"/>
</dbReference>
<comment type="caution">
    <text evidence="14">The sequence shown here is derived from an EMBL/GenBank/DDBJ whole genome shotgun (WGS) entry which is preliminary data.</text>
</comment>
<keyword evidence="4" id="KW-0677">Repeat</keyword>
<feature type="domain" description="Fibronectin type-III" evidence="13">
    <location>
        <begin position="4"/>
        <end position="109"/>
    </location>
</feature>
<dbReference type="SMART" id="SM00408">
    <property type="entry name" value="IGc2"/>
    <property type="match status" value="1"/>
</dbReference>
<dbReference type="GO" id="GO:0016020">
    <property type="term" value="C:membrane"/>
    <property type="evidence" value="ECO:0007669"/>
    <property type="project" value="UniProtKB-SubCell"/>
</dbReference>
<dbReference type="SMART" id="SM00060">
    <property type="entry name" value="FN3"/>
    <property type="match status" value="5"/>
</dbReference>
<evidence type="ECO:0000256" key="10">
    <source>
        <dbReference type="SAM" id="MobiDB-lite"/>
    </source>
</evidence>
<evidence type="ECO:0000256" key="8">
    <source>
        <dbReference type="ARBA" id="ARBA00023157"/>
    </source>
</evidence>
<dbReference type="InterPro" id="IPR003598">
    <property type="entry name" value="Ig_sub2"/>
</dbReference>
<evidence type="ECO:0000256" key="9">
    <source>
        <dbReference type="ARBA" id="ARBA00023319"/>
    </source>
</evidence>
<evidence type="ECO:0000256" key="3">
    <source>
        <dbReference type="ARBA" id="ARBA00022729"/>
    </source>
</evidence>
<dbReference type="CDD" id="cd00063">
    <property type="entry name" value="FN3"/>
    <property type="match status" value="6"/>
</dbReference>
<feature type="domain" description="Fibronectin type-III" evidence="13">
    <location>
        <begin position="114"/>
        <end position="226"/>
    </location>
</feature>
<dbReference type="FunFam" id="2.60.40.10:FF:000028">
    <property type="entry name" value="Neuronal cell adhesion molecule"/>
    <property type="match status" value="1"/>
</dbReference>
<protein>
    <recommendedName>
        <fullName evidence="16">Down syndrome cell adhesion molecule-like protein Dscam2</fullName>
    </recommendedName>
</protein>
<dbReference type="EMBL" id="CAJVCH010473998">
    <property type="protein sequence ID" value="CAG7820269.1"/>
    <property type="molecule type" value="Genomic_DNA"/>
</dbReference>
<feature type="domain" description="Ig-like" evidence="12">
    <location>
        <begin position="428"/>
        <end position="512"/>
    </location>
</feature>
<evidence type="ECO:0000256" key="4">
    <source>
        <dbReference type="ARBA" id="ARBA00022737"/>
    </source>
</evidence>
<comment type="subcellular location">
    <subcellularLocation>
        <location evidence="1">Membrane</location>
        <topology evidence="1">Single-pass membrane protein</topology>
    </subcellularLocation>
</comment>
<keyword evidence="5" id="KW-0130">Cell adhesion</keyword>
<dbReference type="InterPro" id="IPR003599">
    <property type="entry name" value="Ig_sub"/>
</dbReference>
<dbReference type="OrthoDB" id="5982258at2759"/>
<keyword evidence="6 11" id="KW-1133">Transmembrane helix</keyword>
<reference evidence="14" key="1">
    <citation type="submission" date="2021-06" db="EMBL/GenBank/DDBJ databases">
        <authorList>
            <person name="Hodson N. C."/>
            <person name="Mongue J. A."/>
            <person name="Jaron S. K."/>
        </authorList>
    </citation>
    <scope>NUCLEOTIDE SEQUENCE</scope>
</reference>
<keyword evidence="15" id="KW-1185">Reference proteome</keyword>
<name>A0A8J2KW39_9HEXA</name>
<dbReference type="PANTHER" id="PTHR13817">
    <property type="entry name" value="TITIN"/>
    <property type="match status" value="1"/>
</dbReference>
<evidence type="ECO:0000256" key="5">
    <source>
        <dbReference type="ARBA" id="ARBA00022889"/>
    </source>
</evidence>
<dbReference type="Pfam" id="PF25059">
    <property type="entry name" value="FN3_DSCAM-DSCAML_C"/>
    <property type="match status" value="1"/>
</dbReference>
<evidence type="ECO:0000259" key="13">
    <source>
        <dbReference type="PROSITE" id="PS50853"/>
    </source>
</evidence>
<dbReference type="InterPro" id="IPR056754">
    <property type="entry name" value="DSCAM/DSCAML_C"/>
</dbReference>
<dbReference type="PROSITE" id="PS50853">
    <property type="entry name" value="FN3"/>
    <property type="match status" value="5"/>
</dbReference>
<accession>A0A8J2KW39</accession>
<dbReference type="GO" id="GO:0007155">
    <property type="term" value="P:cell adhesion"/>
    <property type="evidence" value="ECO:0007669"/>
    <property type="project" value="UniProtKB-KW"/>
</dbReference>
<dbReference type="AlphaFoldDB" id="A0A8J2KW39"/>
<evidence type="ECO:0000256" key="1">
    <source>
        <dbReference type="ARBA" id="ARBA00004167"/>
    </source>
</evidence>
<evidence type="ECO:0000313" key="15">
    <source>
        <dbReference type="Proteomes" id="UP000708208"/>
    </source>
</evidence>
<dbReference type="Pfam" id="PF07679">
    <property type="entry name" value="I-set"/>
    <property type="match status" value="1"/>
</dbReference>
<feature type="non-terminal residue" evidence="14">
    <location>
        <position position="1"/>
    </location>
</feature>
<gene>
    <name evidence="14" type="ORF">AFUS01_LOCUS30670</name>
</gene>
<keyword evidence="9" id="KW-0393">Immunoglobulin domain</keyword>
<proteinExistence type="predicted"/>
<dbReference type="InterPro" id="IPR003961">
    <property type="entry name" value="FN3_dom"/>
</dbReference>
<organism evidence="14 15">
    <name type="scientific">Allacma fusca</name>
    <dbReference type="NCBI Taxonomy" id="39272"/>
    <lineage>
        <taxon>Eukaryota</taxon>
        <taxon>Metazoa</taxon>
        <taxon>Ecdysozoa</taxon>
        <taxon>Arthropoda</taxon>
        <taxon>Hexapoda</taxon>
        <taxon>Collembola</taxon>
        <taxon>Symphypleona</taxon>
        <taxon>Sminthuridae</taxon>
        <taxon>Allacma</taxon>
    </lineage>
</organism>
<keyword evidence="2 11" id="KW-0812">Transmembrane</keyword>
<evidence type="ECO:0008006" key="16">
    <source>
        <dbReference type="Google" id="ProtNLM"/>
    </source>
</evidence>
<dbReference type="InterPro" id="IPR007110">
    <property type="entry name" value="Ig-like_dom"/>
</dbReference>
<dbReference type="InterPro" id="IPR013098">
    <property type="entry name" value="Ig_I-set"/>
</dbReference>
<evidence type="ECO:0000256" key="7">
    <source>
        <dbReference type="ARBA" id="ARBA00023136"/>
    </source>
</evidence>
<feature type="domain" description="Fibronectin type-III" evidence="13">
    <location>
        <begin position="231"/>
        <end position="327"/>
    </location>
</feature>
<sequence length="945" mass="105778">RPSPPEDFIVEEIGSRFIRLRWSVGRETLSTVPVTYFILQYKKSSTVSWAVGDAAGTGDIFNTTVQSPATHAVLEHLSPVTNYDIRIFSANEIGHSLPTEPLAVLTLPEAPSGPPLNISALPVSSKSVVVRWEPPHLSLQHGAILGYQVFVTLLHGTMLTGPKGSAGNNIAQNGPNNTLVVDEKWSQQTEVHGLRPNAQYKITVRAYNSAGMGPESPFVGVHTPEGAPDAPPEGLRCEALSPKSLQIHWEPPPPQMSNGQVQGYKVFYQPVSDEKIGEKLEVKKTSNRETTLHGLQSFTNYSVRTLAYTLGGEGVVSEPVYCLTEEDVPEEVSDIKVVPSASNSVLVGWLPPLYSNGRIIKYTVFWKSDEADVREKTVTQLDDEQLFFEVRRLKENQRYYFSVSGSTSAGTGKVSRTEDLLVTSKAQARIASFPVTRNVLMDRPVLLPCRTVGVPPPKVSWLRHNRPETSHHIMRNNSLYISRVKDVDEGVYTCRAENPLGSDEVQHRVVISKPPTRMSLFLGYVTSSSVQLHWEPPQRADPPVIGYSLQYQKEHHSDWKSKRLGQRSSSITLDNLLCGRAYQFRIAAENMVGLGEYSPELVTRTNGNIPETPKLTDILDGNGTMIRIDLSRWGDGGCPIKSFHIEYKTKESANWQRIYRRDNSSRVFTFATVVRAKYDVRVTIENDAGSVMKTFHVESVPEFFANYGKVLERTEERETSSSEIFYTDPHVVVPIVSAVICTCAVAVCILIVFKRRSQSKDEWKFGPSASQQTWLSSEDNGVSKTDCSNKYTERPERSTGNMSIYATLNSTKPIPMAIRDSTVRFQTFGQRENYDAPVVPSYYKKGRRKSSSSPPDGMNLAEVSCLSSQKEFTGQMDTRNYHYFEQGNNSDSDETTDSLYTNNYARPYQHNLERRGNEIMDISGARNTLKKKQVLRARGSREYLE</sequence>
<keyword evidence="8" id="KW-1015">Disulfide bond</keyword>
<evidence type="ECO:0000259" key="12">
    <source>
        <dbReference type="PROSITE" id="PS50835"/>
    </source>
</evidence>
<keyword evidence="7 11" id="KW-0472">Membrane</keyword>
<keyword evidence="3" id="KW-0732">Signal</keyword>
<evidence type="ECO:0000256" key="11">
    <source>
        <dbReference type="SAM" id="Phobius"/>
    </source>
</evidence>